<dbReference type="InterPro" id="IPR032466">
    <property type="entry name" value="Metal_Hydrolase"/>
</dbReference>
<evidence type="ECO:0000259" key="5">
    <source>
        <dbReference type="Pfam" id="PF01979"/>
    </source>
</evidence>
<reference evidence="7" key="2">
    <citation type="journal article" date="2013" name="Stand. Genomic Sci.">
        <title>Complete genome sequence of Desulfocapsa sulfexigens, a marine deltaproteobacterium specialized in disproportionating inorganic sulfur compounds.</title>
        <authorList>
            <person name="Finster K.W."/>
            <person name="Kjeldsen K.U."/>
            <person name="Kube M."/>
            <person name="Reinhardt R."/>
            <person name="Mussmann M."/>
            <person name="Amann R."/>
            <person name="Schreiber L."/>
        </authorList>
    </citation>
    <scope>NUCLEOTIDE SEQUENCE [LARGE SCALE GENOMIC DNA]</scope>
    <source>
        <strain evidence="7">DSM 10523 / SB164P1</strain>
    </source>
</reference>
<evidence type="ECO:0000256" key="2">
    <source>
        <dbReference type="ARBA" id="ARBA00022801"/>
    </source>
</evidence>
<evidence type="ECO:0000256" key="3">
    <source>
        <dbReference type="ARBA" id="ARBA00022833"/>
    </source>
</evidence>
<dbReference type="GO" id="GO:0050270">
    <property type="term" value="F:S-adenosylhomocysteine deaminase activity"/>
    <property type="evidence" value="ECO:0007669"/>
    <property type="project" value="UniProtKB-UniRule"/>
</dbReference>
<dbReference type="InterPro" id="IPR011059">
    <property type="entry name" value="Metal-dep_hydrolase_composite"/>
</dbReference>
<dbReference type="GO" id="GO:0090614">
    <property type="term" value="F:5'-methylthioadenosine deaminase activity"/>
    <property type="evidence" value="ECO:0007669"/>
    <property type="project" value="UniProtKB-UniRule"/>
</dbReference>
<feature type="binding site" evidence="4">
    <location>
        <position position="106"/>
    </location>
    <ligand>
        <name>substrate</name>
    </ligand>
</feature>
<comment type="catalytic activity">
    <reaction evidence="4">
        <text>S-adenosyl-L-homocysteine + H2O + H(+) = S-inosyl-L-homocysteine + NH4(+)</text>
        <dbReference type="Rhea" id="RHEA:20716"/>
        <dbReference type="ChEBI" id="CHEBI:15377"/>
        <dbReference type="ChEBI" id="CHEBI:15378"/>
        <dbReference type="ChEBI" id="CHEBI:28938"/>
        <dbReference type="ChEBI" id="CHEBI:57856"/>
        <dbReference type="ChEBI" id="CHEBI:57985"/>
        <dbReference type="EC" id="3.5.4.28"/>
    </reaction>
</comment>
<dbReference type="STRING" id="1322246.BN4_10530"/>
<dbReference type="CDD" id="cd01298">
    <property type="entry name" value="ATZ_TRZ_like"/>
    <property type="match status" value="1"/>
</dbReference>
<keyword evidence="1 4" id="KW-0479">Metal-binding</keyword>
<dbReference type="Pfam" id="PF01979">
    <property type="entry name" value="Amidohydro_1"/>
    <property type="match status" value="1"/>
</dbReference>
<feature type="binding site" evidence="4">
    <location>
        <position position="77"/>
    </location>
    <ligand>
        <name>Zn(2+)</name>
        <dbReference type="ChEBI" id="CHEBI:29105"/>
    </ligand>
</feature>
<dbReference type="BioCyc" id="DPIE1322246:BN4_RS02735-MONOMER"/>
<organism evidence="6 7">
    <name type="scientific">Pseudodesulfovibrio piezophilus (strain DSM 21447 / JCM 15486 / C1TLV30)</name>
    <name type="common">Desulfovibrio piezophilus</name>
    <dbReference type="NCBI Taxonomy" id="1322246"/>
    <lineage>
        <taxon>Bacteria</taxon>
        <taxon>Pseudomonadati</taxon>
        <taxon>Thermodesulfobacteriota</taxon>
        <taxon>Desulfovibrionia</taxon>
        <taxon>Desulfovibrionales</taxon>
        <taxon>Desulfovibrionaceae</taxon>
    </lineage>
</organism>
<dbReference type="AlphaFoldDB" id="M1WUQ9"/>
<feature type="binding site" evidence="4">
    <location>
        <position position="313"/>
    </location>
    <ligand>
        <name>substrate</name>
    </ligand>
</feature>
<evidence type="ECO:0000313" key="6">
    <source>
        <dbReference type="EMBL" id="CCH47768.1"/>
    </source>
</evidence>
<dbReference type="GO" id="GO:0046872">
    <property type="term" value="F:metal ion binding"/>
    <property type="evidence" value="ECO:0007669"/>
    <property type="project" value="UniProtKB-KW"/>
</dbReference>
<reference evidence="6 7" key="1">
    <citation type="journal article" date="2013" name="PLoS ONE">
        <title>The first genomic and proteomic characterization of a deep-sea sulfate reducer: insights into the piezophilic lifestyle of Desulfovibrio piezophilus.</title>
        <authorList>
            <person name="Pradel N."/>
            <person name="Ji B."/>
            <person name="Gimenez G."/>
            <person name="Talla E."/>
            <person name="Lenoble P."/>
            <person name="Garel M."/>
            <person name="Tamburini C."/>
            <person name="Fourquet P."/>
            <person name="Lebrun R."/>
            <person name="Bertin P."/>
            <person name="Denis Y."/>
            <person name="Pophillat M."/>
            <person name="Barbe V."/>
            <person name="Ollivier B."/>
            <person name="Dolla A."/>
        </authorList>
    </citation>
    <scope>NUCLEOTIDE SEQUENCE [LARGE SCALE GENOMIC DNA]</scope>
    <source>
        <strain evidence="7">DSM 10523 / SB164P1</strain>
    </source>
</reference>
<gene>
    <name evidence="4 6" type="primary">mtaD</name>
    <name evidence="6" type="ordered locus">BN4_10530</name>
</gene>
<dbReference type="KEGG" id="dpi:BN4_10530"/>
<evidence type="ECO:0000313" key="7">
    <source>
        <dbReference type="Proteomes" id="UP000011724"/>
    </source>
</evidence>
<comment type="caution">
    <text evidence="4">Lacks conserved residue(s) required for the propagation of feature annotation.</text>
</comment>
<keyword evidence="3 4" id="KW-0862">Zinc</keyword>
<dbReference type="InterPro" id="IPR006680">
    <property type="entry name" value="Amidohydro-rel"/>
</dbReference>
<dbReference type="Gene3D" id="2.30.40.10">
    <property type="entry name" value="Urease, subunit C, domain 1"/>
    <property type="match status" value="1"/>
</dbReference>
<feature type="domain" description="Amidohydrolase-related" evidence="5">
    <location>
        <begin position="68"/>
        <end position="416"/>
    </location>
</feature>
<dbReference type="Gene3D" id="3.20.20.140">
    <property type="entry name" value="Metal-dependent hydrolases"/>
    <property type="match status" value="1"/>
</dbReference>
<name>M1WUQ9_PSEP2</name>
<comment type="function">
    <text evidence="4">Catalyzes the deamination of 5-methylthioadenosine and S-adenosyl-L-homocysteine into 5-methylthioinosine and S-inosyl-L-homocysteine, respectively. Is also able to deaminate adenosine.</text>
</comment>
<feature type="binding site" evidence="4">
    <location>
        <position position="225"/>
    </location>
    <ligand>
        <name>Zn(2+)</name>
        <dbReference type="ChEBI" id="CHEBI:29105"/>
    </ligand>
</feature>
<dbReference type="EC" id="3.5.4.28" evidence="4"/>
<dbReference type="eggNOG" id="COG0402">
    <property type="taxonomic scope" value="Bacteria"/>
</dbReference>
<dbReference type="EC" id="3.5.4.31" evidence="4"/>
<feature type="binding site" evidence="4">
    <location>
        <position position="79"/>
    </location>
    <ligand>
        <name>Zn(2+)</name>
        <dbReference type="ChEBI" id="CHEBI:29105"/>
    </ligand>
</feature>
<evidence type="ECO:0000256" key="1">
    <source>
        <dbReference type="ARBA" id="ARBA00022723"/>
    </source>
</evidence>
<sequence length="454" mass="49917">MSHSHSSEIVQCDTIIKADEIVTQDETRRIIQDGGIAILNGYICGVGTFAEIESSFSSTQKLDLSGKIVLPGLINAHTHLPMTLFRGMADDLPLMEWLEKHIWPVERQLTQELLKVGAQVGCAELIRTGCTAFLNGYFHEQVTGDIAESSGIRAVLGEGFFSFPSPMFATANDCWEQNRKLKEYFNNSDLVRTAVTPHAVFTVKPDELQGSFELAEQLQIPWQIHLAESAVETNQCLKRYGLRPVKLLDTLGLLCKRTVLHHCVDITDAEIELLAENDVCVVHNPVSNLKLCSGIAPIQKMLDVGITVGLGTDGASSNNQLNLFREMAFAALLGKIRHRDASAIGAQTVLDMATRNSAICLGWPELGQIAINHPADLVALDISSPNLLPMYSSVSHLAYAATGMEVSMTMVAGKILYRDGNFTTISIKDLNNEVLEAKKWILRMIDTQKKSKKT</sequence>
<dbReference type="PANTHER" id="PTHR43794:SF11">
    <property type="entry name" value="AMIDOHYDROLASE-RELATED DOMAIN-CONTAINING PROTEIN"/>
    <property type="match status" value="1"/>
</dbReference>
<comment type="cofactor">
    <cofactor evidence="4">
        <name>Zn(2+)</name>
        <dbReference type="ChEBI" id="CHEBI:29105"/>
    </cofactor>
    <text evidence="4">Binds 1 zinc ion per subunit.</text>
</comment>
<dbReference type="OrthoDB" id="9807210at2"/>
<accession>M1WUQ9</accession>
<dbReference type="EMBL" id="FO203427">
    <property type="protein sequence ID" value="CCH47768.1"/>
    <property type="molecule type" value="Genomic_DNA"/>
</dbReference>
<dbReference type="PATRIC" id="fig|879567.3.peg.551"/>
<dbReference type="InterPro" id="IPR050287">
    <property type="entry name" value="MTA/SAH_deaminase"/>
</dbReference>
<comment type="similarity">
    <text evidence="4">Belongs to the metallo-dependent hydrolases superfamily. MTA/SAH deaminase family.</text>
</comment>
<dbReference type="InterPro" id="IPR023512">
    <property type="entry name" value="Deaminase_MtaD/DadD"/>
</dbReference>
<feature type="binding site" evidence="4">
    <location>
        <position position="313"/>
    </location>
    <ligand>
        <name>Zn(2+)</name>
        <dbReference type="ChEBI" id="CHEBI:29105"/>
    </ligand>
</feature>
<keyword evidence="7" id="KW-1185">Reference proteome</keyword>
<dbReference type="SUPFAM" id="SSF51556">
    <property type="entry name" value="Metallo-dependent hydrolases"/>
    <property type="match status" value="1"/>
</dbReference>
<dbReference type="Proteomes" id="UP000011724">
    <property type="component" value="Chromosome"/>
</dbReference>
<keyword evidence="2 4" id="KW-0378">Hydrolase</keyword>
<evidence type="ECO:0000256" key="4">
    <source>
        <dbReference type="HAMAP-Rule" id="MF_01281"/>
    </source>
</evidence>
<dbReference type="HOGENOM" id="CLU_012358_2_1_7"/>
<feature type="binding site" evidence="4">
    <location>
        <position position="198"/>
    </location>
    <ligand>
        <name>substrate</name>
    </ligand>
</feature>
<dbReference type="RefSeq" id="WP_015413823.1">
    <property type="nucleotide sequence ID" value="NC_020409.1"/>
</dbReference>
<protein>
    <recommendedName>
        <fullName evidence="4">5-methylthioadenosine/S-adenosylhomocysteine deaminase</fullName>
        <shortName evidence="4">MTA/SAH deaminase</shortName>
        <ecNumber evidence="4">3.5.4.28</ecNumber>
        <ecNumber evidence="4">3.5.4.31</ecNumber>
    </recommendedName>
</protein>
<comment type="catalytic activity">
    <reaction evidence="4">
        <text>S-methyl-5'-thioadenosine + H2O + H(+) = S-methyl-5'-thioinosine + NH4(+)</text>
        <dbReference type="Rhea" id="RHEA:25025"/>
        <dbReference type="ChEBI" id="CHEBI:15377"/>
        <dbReference type="ChEBI" id="CHEBI:15378"/>
        <dbReference type="ChEBI" id="CHEBI:17509"/>
        <dbReference type="ChEBI" id="CHEBI:28938"/>
        <dbReference type="ChEBI" id="CHEBI:48595"/>
        <dbReference type="EC" id="3.5.4.31"/>
    </reaction>
</comment>
<proteinExistence type="inferred from homology"/>
<dbReference type="HAMAP" id="MF_01281">
    <property type="entry name" value="MTA_SAH_deamin"/>
    <property type="match status" value="1"/>
</dbReference>
<feature type="binding site" evidence="4">
    <location>
        <position position="228"/>
    </location>
    <ligand>
        <name>substrate</name>
    </ligand>
</feature>
<dbReference type="FunFam" id="3.20.20.140:FF:000014">
    <property type="entry name" value="5-methylthioadenosine/S-adenosylhomocysteine deaminase"/>
    <property type="match status" value="1"/>
</dbReference>
<dbReference type="PANTHER" id="PTHR43794">
    <property type="entry name" value="AMINOHYDROLASE SSNA-RELATED"/>
    <property type="match status" value="1"/>
</dbReference>
<dbReference type="SUPFAM" id="SSF51338">
    <property type="entry name" value="Composite domain of metallo-dependent hydrolases"/>
    <property type="match status" value="1"/>
</dbReference>